<gene>
    <name evidence="2" type="ORF">MM415B03227_0005</name>
</gene>
<evidence type="ECO:0000259" key="1">
    <source>
        <dbReference type="Pfam" id="PF14528"/>
    </source>
</evidence>
<keyword evidence="2" id="KW-0378">Hydrolase</keyword>
<dbReference type="EMBL" id="MT143025">
    <property type="protein sequence ID" value="QJA91937.1"/>
    <property type="molecule type" value="Genomic_DNA"/>
</dbReference>
<dbReference type="InterPro" id="IPR027434">
    <property type="entry name" value="Homing_endonucl"/>
</dbReference>
<protein>
    <submittedName>
        <fullName evidence="2">Putative homing endonuclease</fullName>
    </submittedName>
</protein>
<accession>A0A6M3LA25</accession>
<reference evidence="2" key="1">
    <citation type="submission" date="2020-03" db="EMBL/GenBank/DDBJ databases">
        <title>The deep terrestrial virosphere.</title>
        <authorList>
            <person name="Holmfeldt K."/>
            <person name="Nilsson E."/>
            <person name="Simone D."/>
            <person name="Lopez-Fernandez M."/>
            <person name="Wu X."/>
            <person name="de Brujin I."/>
            <person name="Lundin D."/>
            <person name="Andersson A."/>
            <person name="Bertilsson S."/>
            <person name="Dopson M."/>
        </authorList>
    </citation>
    <scope>NUCLEOTIDE SEQUENCE</scope>
    <source>
        <strain evidence="2">MM415B03227</strain>
    </source>
</reference>
<name>A0A6M3LA25_9ZZZZ</name>
<organism evidence="2">
    <name type="scientific">viral metagenome</name>
    <dbReference type="NCBI Taxonomy" id="1070528"/>
    <lineage>
        <taxon>unclassified sequences</taxon>
        <taxon>metagenomes</taxon>
        <taxon>organismal metagenomes</taxon>
    </lineage>
</organism>
<keyword evidence="2" id="KW-0255">Endonuclease</keyword>
<keyword evidence="2" id="KW-0540">Nuclease</keyword>
<sequence length="174" mass="20637">MNKNSQDVTMGNQQERLFFDMGYILGMIDGEGSYQISPKYKYKNYIIYAPRITVYNNNPYIIQQTIDALKNWDIDCKIYTPKIHGKENRVCYRLYIEGITRCKKLTDVLLNFPSGKRERIKLINDFCNYRLSFTKNKKENETYSNKVEEFRKQLSLLNSEYHGTKSSTTTRFNV</sequence>
<dbReference type="GO" id="GO:0004519">
    <property type="term" value="F:endonuclease activity"/>
    <property type="evidence" value="ECO:0007669"/>
    <property type="project" value="UniProtKB-KW"/>
</dbReference>
<dbReference type="Pfam" id="PF14528">
    <property type="entry name" value="LAGLIDADG_3"/>
    <property type="match status" value="1"/>
</dbReference>
<evidence type="ECO:0000313" key="2">
    <source>
        <dbReference type="EMBL" id="QJA91937.1"/>
    </source>
</evidence>
<dbReference type="AlphaFoldDB" id="A0A6M3LA25"/>
<proteinExistence type="predicted"/>
<dbReference type="Gene3D" id="3.10.28.10">
    <property type="entry name" value="Homing endonucleases"/>
    <property type="match status" value="1"/>
</dbReference>
<feature type="domain" description="Homing endonuclease LAGLIDADG" evidence="1">
    <location>
        <begin position="20"/>
        <end position="97"/>
    </location>
</feature>
<dbReference type="SUPFAM" id="SSF55608">
    <property type="entry name" value="Homing endonucleases"/>
    <property type="match status" value="1"/>
</dbReference>
<dbReference type="InterPro" id="IPR004860">
    <property type="entry name" value="LAGLIDADG_dom"/>
</dbReference>